<dbReference type="SUPFAM" id="SSF52777">
    <property type="entry name" value="CoA-dependent acyltransferases"/>
    <property type="match status" value="2"/>
</dbReference>
<dbReference type="Pfam" id="PF00109">
    <property type="entry name" value="ketoacyl-synt"/>
    <property type="match status" value="1"/>
</dbReference>
<dbReference type="GO" id="GO:0031177">
    <property type="term" value="F:phosphopantetheine binding"/>
    <property type="evidence" value="ECO:0007669"/>
    <property type="project" value="InterPro"/>
</dbReference>
<name>A0A398CV30_9BACL</name>
<dbReference type="EMBL" id="QXJM01000027">
    <property type="protein sequence ID" value="RIE04408.1"/>
    <property type="molecule type" value="Genomic_DNA"/>
</dbReference>
<dbReference type="GO" id="GO:0005737">
    <property type="term" value="C:cytoplasm"/>
    <property type="evidence" value="ECO:0007669"/>
    <property type="project" value="TreeGrafter"/>
</dbReference>
<dbReference type="FunFam" id="1.10.1200.10:FF:000016">
    <property type="entry name" value="Non-ribosomal peptide synthase"/>
    <property type="match status" value="1"/>
</dbReference>
<evidence type="ECO:0000256" key="4">
    <source>
        <dbReference type="ARBA" id="ARBA00022679"/>
    </source>
</evidence>
<dbReference type="GO" id="GO:0005886">
    <property type="term" value="C:plasma membrane"/>
    <property type="evidence" value="ECO:0007669"/>
    <property type="project" value="TreeGrafter"/>
</dbReference>
<dbReference type="InterPro" id="IPR020806">
    <property type="entry name" value="PKS_PP-bd"/>
</dbReference>
<gene>
    <name evidence="7" type="ORF">D3H35_07430</name>
</gene>
<dbReference type="InterPro" id="IPR006162">
    <property type="entry name" value="Ppantetheine_attach_site"/>
</dbReference>
<reference evidence="7 8" key="1">
    <citation type="submission" date="2018-09" db="EMBL/GenBank/DDBJ databases">
        <title>Cohnella cavernae sp. nov., isolated from a karst cave.</title>
        <authorList>
            <person name="Zhu H."/>
        </authorList>
    </citation>
    <scope>NUCLEOTIDE SEQUENCE [LARGE SCALE GENOMIC DNA]</scope>
    <source>
        <strain evidence="7 8">K2E09-144</strain>
    </source>
</reference>
<dbReference type="Gene3D" id="1.10.1240.100">
    <property type="match status" value="1"/>
</dbReference>
<dbReference type="GO" id="GO:0004312">
    <property type="term" value="F:fatty acid synthase activity"/>
    <property type="evidence" value="ECO:0007669"/>
    <property type="project" value="TreeGrafter"/>
</dbReference>
<dbReference type="CDD" id="cd00833">
    <property type="entry name" value="PKS"/>
    <property type="match status" value="1"/>
</dbReference>
<dbReference type="AlphaFoldDB" id="A0A398CV30"/>
<dbReference type="InterPro" id="IPR014031">
    <property type="entry name" value="Ketoacyl_synth_C"/>
</dbReference>
<evidence type="ECO:0000256" key="3">
    <source>
        <dbReference type="ARBA" id="ARBA00022553"/>
    </source>
</evidence>
<evidence type="ECO:0000313" key="7">
    <source>
        <dbReference type="EMBL" id="RIE04408.1"/>
    </source>
</evidence>
<dbReference type="PROSITE" id="PS00606">
    <property type="entry name" value="KS3_1"/>
    <property type="match status" value="1"/>
</dbReference>
<keyword evidence="8" id="KW-1185">Reference proteome</keyword>
<comment type="cofactor">
    <cofactor evidence="1">
        <name>pantetheine 4'-phosphate</name>
        <dbReference type="ChEBI" id="CHEBI:47942"/>
    </cofactor>
</comment>
<protein>
    <submittedName>
        <fullName evidence="7">Polyketide synthase</fullName>
    </submittedName>
</protein>
<dbReference type="InterPro" id="IPR050091">
    <property type="entry name" value="PKS_NRPS_Biosynth_Enz"/>
</dbReference>
<dbReference type="CDD" id="cd19531">
    <property type="entry name" value="LCL_NRPS-like"/>
    <property type="match status" value="1"/>
</dbReference>
<evidence type="ECO:0000256" key="1">
    <source>
        <dbReference type="ARBA" id="ARBA00001957"/>
    </source>
</evidence>
<dbReference type="Pfam" id="PF00550">
    <property type="entry name" value="PP-binding"/>
    <property type="match status" value="1"/>
</dbReference>
<dbReference type="SUPFAM" id="SSF53901">
    <property type="entry name" value="Thiolase-like"/>
    <property type="match status" value="1"/>
</dbReference>
<dbReference type="OrthoDB" id="9765680at2"/>
<dbReference type="Pfam" id="PF22621">
    <property type="entry name" value="CurL-like_PKS_C"/>
    <property type="match status" value="1"/>
</dbReference>
<dbReference type="InterPro" id="IPR009081">
    <property type="entry name" value="PP-bd_ACP"/>
</dbReference>
<evidence type="ECO:0000259" key="6">
    <source>
        <dbReference type="PROSITE" id="PS52004"/>
    </source>
</evidence>
<dbReference type="Gene3D" id="1.10.1200.10">
    <property type="entry name" value="ACP-like"/>
    <property type="match status" value="1"/>
</dbReference>
<dbReference type="SMART" id="SM00825">
    <property type="entry name" value="PKS_KS"/>
    <property type="match status" value="1"/>
</dbReference>
<feature type="domain" description="Ketosynthase family 3 (KS3)" evidence="6">
    <location>
        <begin position="37"/>
        <end position="463"/>
    </location>
</feature>
<keyword evidence="2" id="KW-0596">Phosphopantetheine</keyword>
<dbReference type="SUPFAM" id="SSF47336">
    <property type="entry name" value="ACP-like"/>
    <property type="match status" value="1"/>
</dbReference>
<dbReference type="InterPro" id="IPR023213">
    <property type="entry name" value="CAT-like_dom_sf"/>
</dbReference>
<dbReference type="RefSeq" id="WP_119148447.1">
    <property type="nucleotide sequence ID" value="NZ_JBHSOV010000024.1"/>
</dbReference>
<accession>A0A398CV30</accession>
<organism evidence="7 8">
    <name type="scientific">Cohnella faecalis</name>
    <dbReference type="NCBI Taxonomy" id="2315694"/>
    <lineage>
        <taxon>Bacteria</taxon>
        <taxon>Bacillati</taxon>
        <taxon>Bacillota</taxon>
        <taxon>Bacilli</taxon>
        <taxon>Bacillales</taxon>
        <taxon>Paenibacillaceae</taxon>
        <taxon>Cohnella</taxon>
    </lineage>
</organism>
<dbReference type="Pfam" id="PF00668">
    <property type="entry name" value="Condensation"/>
    <property type="match status" value="1"/>
</dbReference>
<dbReference type="InterPro" id="IPR036736">
    <property type="entry name" value="ACP-like_sf"/>
</dbReference>
<proteinExistence type="predicted"/>
<evidence type="ECO:0000313" key="8">
    <source>
        <dbReference type="Proteomes" id="UP000266340"/>
    </source>
</evidence>
<dbReference type="Proteomes" id="UP000266340">
    <property type="component" value="Unassembled WGS sequence"/>
</dbReference>
<evidence type="ECO:0000256" key="2">
    <source>
        <dbReference type="ARBA" id="ARBA00022450"/>
    </source>
</evidence>
<feature type="domain" description="Carrier" evidence="5">
    <location>
        <begin position="700"/>
        <end position="774"/>
    </location>
</feature>
<dbReference type="PANTHER" id="PTHR43775:SF37">
    <property type="entry name" value="SI:DKEY-61P9.11"/>
    <property type="match status" value="1"/>
</dbReference>
<dbReference type="PROSITE" id="PS52004">
    <property type="entry name" value="KS3_2"/>
    <property type="match status" value="1"/>
</dbReference>
<dbReference type="GO" id="GO:0006633">
    <property type="term" value="P:fatty acid biosynthetic process"/>
    <property type="evidence" value="ECO:0007669"/>
    <property type="project" value="InterPro"/>
</dbReference>
<evidence type="ECO:0000259" key="5">
    <source>
        <dbReference type="PROSITE" id="PS50075"/>
    </source>
</evidence>
<dbReference type="PROSITE" id="PS50075">
    <property type="entry name" value="CARRIER"/>
    <property type="match status" value="1"/>
</dbReference>
<dbReference type="SMART" id="SM00823">
    <property type="entry name" value="PKS_PP"/>
    <property type="match status" value="1"/>
</dbReference>
<sequence length="1240" mass="135623">MLDVTGFRFDFADEDTEEGALADDIAINDFAAREVSMHDIAIVGISAELPLAEDADHYWRILRDGKDAVASFPKRRRQDVEAYIRRLGLDPETVAYFDGAYLEEIDKFDPGFFRMSPRDASLTSPSQRLFLQTAWKTIEDAGYGGGKLAGTKTGVYIGYCADAIHDYKRLIAEEDPSGVPIAIPGNLTSVIASRISYLLDLKGPALSVDTACSSSLVAVHLACQAIRSGDCDMALAGSVKTLTLPIDTGMRVGIESSDGRARTFGDGADGTGMGEGSAAVLLKPLAKALADGDSVYAVIKGSAINQDGSSAGITAPNAAAQEEAIVQAWLDADIDPSTVSYIEAHGTGTKLGDPIEIEGISRAFRRFTDERQFCAIGSVKTNLGHLDNAAGIVGLLKAVLALKHKELPPSLHFERPNRHIDFIESPVYVNDKLKAWETGTSPRRCGVSAFGLSGTNCHIVLEEAPTYEEQEGTDFYEEGGVFALSARSGESLARSVRKYADWFEERGGSGLNIADLCYTASTGRSHYDYRIAAVVRDGDELAALLRAARNLPPEKFGETGFLYSHSPAAEGSAAVKPIGESGYGQLSAADKLSAENAARELIDRICGEDDIGRSGHSHDKADLERLSALYVQGADIPWERLYAGQRRCKLNLPTYMFDKVRCWVDGDPSRKRSAAQAAGAATASGGMTAAKAAAADAGEELEVDIEEAVAEAWARVLGVRPGPNDDFFALGGHSLSAVQLIANLQQEFGIELSLSEVFRSPTVASLAEAIRDAARNDSDKITPCAPSDRYPVSSAQKRLFILSELHGDNTGYNMPALMEIEGAVDKERLVQALQTIIDRHESLRTTFGWEDGEIVQRVHPAAEPSVEFLEAGPEGIDGAVRAFIRPFQLDRLPLLRIGLLRTDARKHLLLFDMHHIVSDGFSVGKLAGDFARIYGGVELPPLPIQYKDYAAWQEKRFGSESFLEHERYWKRQFAVPAPKLRLPTDRDRTGEAGASAYEGKTVFFRADQSLSRRLEELAASTGTTLFMVLLAAYNVLLSKYSGQEDIVVGSAVAGRTRAELEPLIGMFVNTLALRNYPSKEKSFRRFLAEVKENAREAFEHQEYPFERLAAELGDAVRPGQDNPLFDTMFVHQNTALPELDFGEAKLRPYSYDFGISKLDLTLQSWANGPELTFSLEYRTALFRHDTMVDFSERFLRMLELAAGEEDFALRDADLLEQSERSRIEENIRAGKETVFADFEF</sequence>
<dbReference type="InterPro" id="IPR001242">
    <property type="entry name" value="Condensation_dom"/>
</dbReference>
<keyword evidence="3" id="KW-0597">Phosphoprotein</keyword>
<dbReference type="InterPro" id="IPR020841">
    <property type="entry name" value="PKS_Beta-ketoAc_synthase_dom"/>
</dbReference>
<dbReference type="PROSITE" id="PS00012">
    <property type="entry name" value="PHOSPHOPANTETHEINE"/>
    <property type="match status" value="1"/>
</dbReference>
<dbReference type="GO" id="GO:0004315">
    <property type="term" value="F:3-oxoacyl-[acyl-carrier-protein] synthase activity"/>
    <property type="evidence" value="ECO:0007669"/>
    <property type="project" value="InterPro"/>
</dbReference>
<comment type="caution">
    <text evidence="7">The sequence shown here is derived from an EMBL/GenBank/DDBJ whole genome shotgun (WGS) entry which is preliminary data.</text>
</comment>
<dbReference type="GO" id="GO:0044550">
    <property type="term" value="P:secondary metabolite biosynthetic process"/>
    <property type="evidence" value="ECO:0007669"/>
    <property type="project" value="UniProtKB-ARBA"/>
</dbReference>
<keyword evidence="4" id="KW-0808">Transferase</keyword>
<dbReference type="PANTHER" id="PTHR43775">
    <property type="entry name" value="FATTY ACID SYNTHASE"/>
    <property type="match status" value="1"/>
</dbReference>
<dbReference type="InterPro" id="IPR018201">
    <property type="entry name" value="Ketoacyl_synth_AS"/>
</dbReference>
<dbReference type="InterPro" id="IPR014030">
    <property type="entry name" value="Ketoacyl_synth_N"/>
</dbReference>
<dbReference type="InterPro" id="IPR016039">
    <property type="entry name" value="Thiolase-like"/>
</dbReference>
<dbReference type="Gene3D" id="3.30.559.30">
    <property type="entry name" value="Nonribosomal peptide synthetase, condensation domain"/>
    <property type="match status" value="1"/>
</dbReference>
<dbReference type="GO" id="GO:0071770">
    <property type="term" value="P:DIM/DIP cell wall layer assembly"/>
    <property type="evidence" value="ECO:0007669"/>
    <property type="project" value="TreeGrafter"/>
</dbReference>
<dbReference type="Pfam" id="PF02801">
    <property type="entry name" value="Ketoacyl-synt_C"/>
    <property type="match status" value="1"/>
</dbReference>
<dbReference type="Gene3D" id="3.40.47.10">
    <property type="match status" value="1"/>
</dbReference>
<dbReference type="Gene3D" id="3.30.559.10">
    <property type="entry name" value="Chloramphenicol acetyltransferase-like domain"/>
    <property type="match status" value="1"/>
</dbReference>